<dbReference type="EMBL" id="SMMG02000005">
    <property type="protein sequence ID" value="KAA3474839.1"/>
    <property type="molecule type" value="Genomic_DNA"/>
</dbReference>
<name>A0A5B6VZ09_9ROSI</name>
<reference evidence="2" key="1">
    <citation type="journal article" date="2019" name="Plant Biotechnol. J.">
        <title>Genome sequencing of the Australian wild diploid species Gossypium australe highlights disease resistance and delayed gland morphogenesis.</title>
        <authorList>
            <person name="Cai Y."/>
            <person name="Cai X."/>
            <person name="Wang Q."/>
            <person name="Wang P."/>
            <person name="Zhang Y."/>
            <person name="Cai C."/>
            <person name="Xu Y."/>
            <person name="Wang K."/>
            <person name="Zhou Z."/>
            <person name="Wang C."/>
            <person name="Geng S."/>
            <person name="Li B."/>
            <person name="Dong Q."/>
            <person name="Hou Y."/>
            <person name="Wang H."/>
            <person name="Ai P."/>
            <person name="Liu Z."/>
            <person name="Yi F."/>
            <person name="Sun M."/>
            <person name="An G."/>
            <person name="Cheng J."/>
            <person name="Zhang Y."/>
            <person name="Shi Q."/>
            <person name="Xie Y."/>
            <person name="Shi X."/>
            <person name="Chang Y."/>
            <person name="Huang F."/>
            <person name="Chen Y."/>
            <person name="Hong S."/>
            <person name="Mi L."/>
            <person name="Sun Q."/>
            <person name="Zhang L."/>
            <person name="Zhou B."/>
            <person name="Peng R."/>
            <person name="Zhang X."/>
            <person name="Liu F."/>
        </authorList>
    </citation>
    <scope>NUCLEOTIDE SEQUENCE [LARGE SCALE GENOMIC DNA]</scope>
    <source>
        <strain evidence="2">cv. PA1801</strain>
    </source>
</reference>
<dbReference type="Proteomes" id="UP000325315">
    <property type="component" value="Unassembled WGS sequence"/>
</dbReference>
<sequence length="123" mass="13512">MLLLGLPNHKLVTVKLPSAYSLSNKLSSAWRTRSWGPPTRALLKNVASVLLCLATSWAKCICGHPLCLEMEMLSPFPTLQHIPLSRIPLAVQTLLQNFAIVPSKFVQRAFGSKKHAIEKVGIA</sequence>
<organism evidence="1 2">
    <name type="scientific">Gossypium australe</name>
    <dbReference type="NCBI Taxonomy" id="47621"/>
    <lineage>
        <taxon>Eukaryota</taxon>
        <taxon>Viridiplantae</taxon>
        <taxon>Streptophyta</taxon>
        <taxon>Embryophyta</taxon>
        <taxon>Tracheophyta</taxon>
        <taxon>Spermatophyta</taxon>
        <taxon>Magnoliopsida</taxon>
        <taxon>eudicotyledons</taxon>
        <taxon>Gunneridae</taxon>
        <taxon>Pentapetalae</taxon>
        <taxon>rosids</taxon>
        <taxon>malvids</taxon>
        <taxon>Malvales</taxon>
        <taxon>Malvaceae</taxon>
        <taxon>Malvoideae</taxon>
        <taxon>Gossypium</taxon>
    </lineage>
</organism>
<evidence type="ECO:0000313" key="1">
    <source>
        <dbReference type="EMBL" id="KAA3474839.1"/>
    </source>
</evidence>
<gene>
    <name evidence="1" type="ORF">EPI10_025092</name>
</gene>
<protein>
    <submittedName>
        <fullName evidence="1">Uncharacterized protein</fullName>
    </submittedName>
</protein>
<keyword evidence="2" id="KW-1185">Reference proteome</keyword>
<dbReference type="AlphaFoldDB" id="A0A5B6VZ09"/>
<proteinExistence type="predicted"/>
<evidence type="ECO:0000313" key="2">
    <source>
        <dbReference type="Proteomes" id="UP000325315"/>
    </source>
</evidence>
<comment type="caution">
    <text evidence="1">The sequence shown here is derived from an EMBL/GenBank/DDBJ whole genome shotgun (WGS) entry which is preliminary data.</text>
</comment>
<accession>A0A5B6VZ09</accession>